<evidence type="ECO:0000256" key="1">
    <source>
        <dbReference type="ARBA" id="ARBA00011738"/>
    </source>
</evidence>
<evidence type="ECO:0000256" key="7">
    <source>
        <dbReference type="ARBA" id="ARBA00023134"/>
    </source>
</evidence>
<dbReference type="EMBL" id="NPDZ01000006">
    <property type="protein sequence ID" value="PJZ73142.1"/>
    <property type="molecule type" value="Genomic_DNA"/>
</dbReference>
<evidence type="ECO:0000256" key="6">
    <source>
        <dbReference type="ARBA" id="ARBA00022842"/>
    </source>
</evidence>
<feature type="active site" description="Proton donor" evidence="8">
    <location>
        <position position="41"/>
    </location>
</feature>
<sequence length="424" mass="46667">MPATLVVGTQWGDEGKAKVIDFLSKDTDIIVRYQGGANAGHTVVVHGKKYVFHLVPSGVIYDQTTCVIGNGVVLDPMFFIEECDKLQSEGFPVYDKLLISDACHLLFPFHGLVDSARESVSSPGRKIGTTKKGIGICYADKMMRIGLRVGDLLEDDFESRLNHLVEEKNAELGKLYGIEKISTKEIVDRLKYFNSKVRKNIVNTAFYLDTQLKAGKRVLLEGAQGTGLDVDFGTYPYVTSSNPTTGGAFIGSGIAFQYLKSVIGITKAYTTRVGEGPFPTELEGEEGEKLRALGQEYGATTGRPRRCGWFDTEVLRHAVRINGLTSVALTKIDVLSAYDKIPVAVAYERNGKKLDCFPSQGLEHVKVIYEEFPGWKTDITGIGEFDQLPSRCKDYVRALEKLIGVRIDLISTGPDRKDTIASCP</sequence>
<evidence type="ECO:0000256" key="9">
    <source>
        <dbReference type="RuleBase" id="RU000520"/>
    </source>
</evidence>
<dbReference type="EMBL" id="NPDY01000012">
    <property type="protein sequence ID" value="PJZ69114.1"/>
    <property type="molecule type" value="Genomic_DNA"/>
</dbReference>
<dbReference type="GO" id="GO:0005525">
    <property type="term" value="F:GTP binding"/>
    <property type="evidence" value="ECO:0007669"/>
    <property type="project" value="UniProtKB-UniRule"/>
</dbReference>
<dbReference type="Gene3D" id="3.40.440.10">
    <property type="entry name" value="Adenylosuccinate Synthetase, subunit A, domain 1"/>
    <property type="match status" value="1"/>
</dbReference>
<dbReference type="CDD" id="cd03108">
    <property type="entry name" value="AdSS"/>
    <property type="match status" value="1"/>
</dbReference>
<dbReference type="InterPro" id="IPR042111">
    <property type="entry name" value="Adenylosuccinate_synth_dom3"/>
</dbReference>
<evidence type="ECO:0000256" key="2">
    <source>
        <dbReference type="ARBA" id="ARBA00022598"/>
    </source>
</evidence>
<dbReference type="HAMAP" id="MF_00011">
    <property type="entry name" value="Adenylosucc_synth"/>
    <property type="match status" value="1"/>
</dbReference>
<comment type="pathway">
    <text evidence="8 9">Purine metabolism; AMP biosynthesis via de novo pathway; AMP from IMP: step 1/2.</text>
</comment>
<dbReference type="InterPro" id="IPR042110">
    <property type="entry name" value="Adenylosuccinate_synth_dom2"/>
</dbReference>
<keyword evidence="8" id="KW-0963">Cytoplasm</keyword>
<dbReference type="PROSITE" id="PS01266">
    <property type="entry name" value="ADENYLOSUCCIN_SYN_1"/>
    <property type="match status" value="1"/>
</dbReference>
<feature type="binding site" evidence="8">
    <location>
        <position position="144"/>
    </location>
    <ligand>
        <name>IMP</name>
        <dbReference type="ChEBI" id="CHEBI:58053"/>
        <note>ligand shared between dimeric partners</note>
    </ligand>
</feature>
<evidence type="ECO:0000313" key="13">
    <source>
        <dbReference type="Proteomes" id="UP000231990"/>
    </source>
</evidence>
<dbReference type="GO" id="GO:0044208">
    <property type="term" value="P:'de novo' AMP biosynthetic process"/>
    <property type="evidence" value="ECO:0007669"/>
    <property type="project" value="UniProtKB-UniRule"/>
</dbReference>
<dbReference type="FunFam" id="1.10.300.10:FF:000001">
    <property type="entry name" value="Adenylosuccinate synthetase"/>
    <property type="match status" value="1"/>
</dbReference>
<reference evidence="12 13" key="1">
    <citation type="submission" date="2017-07" db="EMBL/GenBank/DDBJ databases">
        <title>Leptospira spp. isolated from tropical soils.</title>
        <authorList>
            <person name="Thibeaux R."/>
            <person name="Iraola G."/>
            <person name="Ferres I."/>
            <person name="Bierque E."/>
            <person name="Girault D."/>
            <person name="Soupe-Gilbert M.-E."/>
            <person name="Picardeau M."/>
            <person name="Goarant C."/>
        </authorList>
    </citation>
    <scope>NUCLEOTIDE SEQUENCE [LARGE SCALE GENOMIC DNA]</scope>
    <source>
        <strain evidence="11 13">FH1-B-B1</strain>
        <strain evidence="10 12">FH1-B-C1</strain>
    </source>
</reference>
<gene>
    <name evidence="8" type="primary">purA</name>
    <name evidence="10" type="ORF">CH360_12610</name>
    <name evidence="11" type="ORF">CH373_11655</name>
</gene>
<evidence type="ECO:0000256" key="3">
    <source>
        <dbReference type="ARBA" id="ARBA00022723"/>
    </source>
</evidence>
<dbReference type="OrthoDB" id="9807553at2"/>
<dbReference type="AlphaFoldDB" id="A0A2M9ZM43"/>
<keyword evidence="2 8" id="KW-0436">Ligase</keyword>
<feature type="binding site" description="in other chain" evidence="8">
    <location>
        <position position="303"/>
    </location>
    <ligand>
        <name>IMP</name>
        <dbReference type="ChEBI" id="CHEBI:58053"/>
        <note>ligand shared between dimeric partners</note>
    </ligand>
</feature>
<evidence type="ECO:0000313" key="11">
    <source>
        <dbReference type="EMBL" id="PJZ73142.1"/>
    </source>
</evidence>
<dbReference type="Gene3D" id="1.10.300.10">
    <property type="entry name" value="Adenylosuccinate Synthetase, subunit A, domain 2"/>
    <property type="match status" value="1"/>
</dbReference>
<dbReference type="SMART" id="SM00788">
    <property type="entry name" value="Adenylsucc_synt"/>
    <property type="match status" value="1"/>
</dbReference>
<comment type="similarity">
    <text evidence="8 9">Belongs to the adenylosuccinate synthetase family.</text>
</comment>
<dbReference type="FunFam" id="3.90.170.10:FF:000001">
    <property type="entry name" value="Adenylosuccinate synthetase"/>
    <property type="match status" value="1"/>
</dbReference>
<dbReference type="SUPFAM" id="SSF52540">
    <property type="entry name" value="P-loop containing nucleoside triphosphate hydrolases"/>
    <property type="match status" value="1"/>
</dbReference>
<keyword evidence="6 8" id="KW-0460">Magnesium</keyword>
<feature type="binding site" description="in other chain" evidence="8">
    <location>
        <position position="130"/>
    </location>
    <ligand>
        <name>IMP</name>
        <dbReference type="ChEBI" id="CHEBI:58053"/>
        <note>ligand shared between dimeric partners</note>
    </ligand>
</feature>
<dbReference type="Pfam" id="PF00709">
    <property type="entry name" value="Adenylsucc_synt"/>
    <property type="match status" value="1"/>
</dbReference>
<dbReference type="InterPro" id="IPR027417">
    <property type="entry name" value="P-loop_NTPase"/>
</dbReference>
<dbReference type="InterPro" id="IPR018220">
    <property type="entry name" value="Adenylosuccin_syn_GTP-bd"/>
</dbReference>
<dbReference type="NCBIfam" id="NF002223">
    <property type="entry name" value="PRK01117.1"/>
    <property type="match status" value="1"/>
</dbReference>
<feature type="binding site" description="in other chain" evidence="8">
    <location>
        <begin position="38"/>
        <end position="41"/>
    </location>
    <ligand>
        <name>IMP</name>
        <dbReference type="ChEBI" id="CHEBI:58053"/>
        <note>ligand shared between dimeric partners</note>
    </ligand>
</feature>
<feature type="active site" description="Proton acceptor" evidence="8">
    <location>
        <position position="13"/>
    </location>
</feature>
<dbReference type="InterPro" id="IPR001114">
    <property type="entry name" value="Adenylosuccinate_synthetase"/>
</dbReference>
<dbReference type="GO" id="GO:0000287">
    <property type="term" value="F:magnesium ion binding"/>
    <property type="evidence" value="ECO:0007669"/>
    <property type="project" value="UniProtKB-UniRule"/>
</dbReference>
<comment type="caution">
    <text evidence="11">The sequence shown here is derived from an EMBL/GenBank/DDBJ whole genome shotgun (WGS) entry which is preliminary data.</text>
</comment>
<dbReference type="GO" id="GO:0004019">
    <property type="term" value="F:adenylosuccinate synthase activity"/>
    <property type="evidence" value="ECO:0007669"/>
    <property type="project" value="UniProtKB-UniRule"/>
</dbReference>
<accession>A0A2M9ZM43</accession>
<feature type="binding site" evidence="8">
    <location>
        <position position="305"/>
    </location>
    <ligand>
        <name>GTP</name>
        <dbReference type="ChEBI" id="CHEBI:37565"/>
    </ligand>
</feature>
<evidence type="ECO:0000313" key="12">
    <source>
        <dbReference type="Proteomes" id="UP000231962"/>
    </source>
</evidence>
<evidence type="ECO:0000313" key="10">
    <source>
        <dbReference type="EMBL" id="PJZ69114.1"/>
    </source>
</evidence>
<feature type="binding site" evidence="8">
    <location>
        <begin position="299"/>
        <end position="305"/>
    </location>
    <ligand>
        <name>substrate</name>
    </ligand>
</feature>
<dbReference type="PANTHER" id="PTHR11846:SF0">
    <property type="entry name" value="ADENYLOSUCCINATE SYNTHETASE"/>
    <property type="match status" value="1"/>
</dbReference>
<dbReference type="EC" id="6.3.4.4" evidence="8 9"/>
<feature type="binding site" evidence="8">
    <location>
        <position position="13"/>
    </location>
    <ligand>
        <name>Mg(2+)</name>
        <dbReference type="ChEBI" id="CHEBI:18420"/>
    </ligand>
</feature>
<dbReference type="NCBIfam" id="TIGR00184">
    <property type="entry name" value="purA"/>
    <property type="match status" value="1"/>
</dbReference>
<keyword evidence="7 8" id="KW-0342">GTP-binding</keyword>
<feature type="binding site" description="in other chain" evidence="8">
    <location>
        <position position="224"/>
    </location>
    <ligand>
        <name>IMP</name>
        <dbReference type="ChEBI" id="CHEBI:58053"/>
        <note>ligand shared between dimeric partners</note>
    </ligand>
</feature>
<name>A0A2M9ZM43_9LEPT</name>
<comment type="function">
    <text evidence="8">Plays an important role in the de novo pathway of purine nucleotide biosynthesis. Catalyzes the first committed step in the biosynthesis of AMP from IMP.</text>
</comment>
<feature type="binding site" description="in other chain" evidence="8">
    <location>
        <begin position="13"/>
        <end position="16"/>
    </location>
    <ligand>
        <name>IMP</name>
        <dbReference type="ChEBI" id="CHEBI:58053"/>
        <note>ligand shared between dimeric partners</note>
    </ligand>
</feature>
<proteinExistence type="inferred from homology"/>
<protein>
    <recommendedName>
        <fullName evidence="8 9">Adenylosuccinate synthetase</fullName>
        <shortName evidence="8">AMPSase</shortName>
        <shortName evidence="8">AdSS</shortName>
        <ecNumber evidence="8 9">6.3.4.4</ecNumber>
    </recommendedName>
    <alternativeName>
        <fullName evidence="8">IMP--aspartate ligase</fullName>
    </alternativeName>
</protein>
<organism evidence="11 13">
    <name type="scientific">Leptospira perolatii</name>
    <dbReference type="NCBI Taxonomy" id="2023191"/>
    <lineage>
        <taxon>Bacteria</taxon>
        <taxon>Pseudomonadati</taxon>
        <taxon>Spirochaetota</taxon>
        <taxon>Spirochaetia</taxon>
        <taxon>Leptospirales</taxon>
        <taxon>Leptospiraceae</taxon>
        <taxon>Leptospira</taxon>
    </lineage>
</organism>
<dbReference type="PANTHER" id="PTHR11846">
    <property type="entry name" value="ADENYLOSUCCINATE SYNTHETASE"/>
    <property type="match status" value="1"/>
</dbReference>
<feature type="binding site" evidence="8">
    <location>
        <begin position="411"/>
        <end position="413"/>
    </location>
    <ligand>
        <name>GTP</name>
        <dbReference type="ChEBI" id="CHEBI:37565"/>
    </ligand>
</feature>
<dbReference type="RefSeq" id="WP_100714406.1">
    <property type="nucleotide sequence ID" value="NZ_NPDY01000012.1"/>
</dbReference>
<dbReference type="Gene3D" id="3.90.170.10">
    <property type="entry name" value="Adenylosuccinate Synthetase, subunit A, domain 3"/>
    <property type="match status" value="1"/>
</dbReference>
<feature type="binding site" description="in other chain" evidence="8">
    <location>
        <position position="239"/>
    </location>
    <ligand>
        <name>IMP</name>
        <dbReference type="ChEBI" id="CHEBI:58053"/>
        <note>ligand shared between dimeric partners</note>
    </ligand>
</feature>
<dbReference type="InterPro" id="IPR042109">
    <property type="entry name" value="Adenylosuccinate_synth_dom1"/>
</dbReference>
<keyword evidence="4 8" id="KW-0547">Nucleotide-binding</keyword>
<feature type="binding site" evidence="8">
    <location>
        <begin position="40"/>
        <end position="42"/>
    </location>
    <ligand>
        <name>GTP</name>
        <dbReference type="ChEBI" id="CHEBI:37565"/>
    </ligand>
</feature>
<dbReference type="UniPathway" id="UPA00075">
    <property type="reaction ID" value="UER00335"/>
</dbReference>
<evidence type="ECO:0000256" key="8">
    <source>
        <dbReference type="HAMAP-Rule" id="MF_00011"/>
    </source>
</evidence>
<keyword evidence="3 8" id="KW-0479">Metal-binding</keyword>
<evidence type="ECO:0000256" key="5">
    <source>
        <dbReference type="ARBA" id="ARBA00022755"/>
    </source>
</evidence>
<dbReference type="Proteomes" id="UP000231990">
    <property type="component" value="Unassembled WGS sequence"/>
</dbReference>
<dbReference type="Proteomes" id="UP000231962">
    <property type="component" value="Unassembled WGS sequence"/>
</dbReference>
<evidence type="ECO:0000256" key="4">
    <source>
        <dbReference type="ARBA" id="ARBA00022741"/>
    </source>
</evidence>
<dbReference type="GO" id="GO:0005737">
    <property type="term" value="C:cytoplasm"/>
    <property type="evidence" value="ECO:0007669"/>
    <property type="project" value="UniProtKB-SubCell"/>
</dbReference>
<feature type="binding site" evidence="8">
    <location>
        <begin position="12"/>
        <end position="18"/>
    </location>
    <ligand>
        <name>GTP</name>
        <dbReference type="ChEBI" id="CHEBI:37565"/>
    </ligand>
</feature>
<comment type="subunit">
    <text evidence="1 8">Homodimer.</text>
</comment>
<comment type="catalytic activity">
    <reaction evidence="8 9">
        <text>IMP + L-aspartate + GTP = N(6)-(1,2-dicarboxyethyl)-AMP + GDP + phosphate + 2 H(+)</text>
        <dbReference type="Rhea" id="RHEA:15753"/>
        <dbReference type="ChEBI" id="CHEBI:15378"/>
        <dbReference type="ChEBI" id="CHEBI:29991"/>
        <dbReference type="ChEBI" id="CHEBI:37565"/>
        <dbReference type="ChEBI" id="CHEBI:43474"/>
        <dbReference type="ChEBI" id="CHEBI:57567"/>
        <dbReference type="ChEBI" id="CHEBI:58053"/>
        <dbReference type="ChEBI" id="CHEBI:58189"/>
        <dbReference type="EC" id="6.3.4.4"/>
    </reaction>
</comment>
<comment type="cofactor">
    <cofactor evidence="8">
        <name>Mg(2+)</name>
        <dbReference type="ChEBI" id="CHEBI:18420"/>
    </cofactor>
    <text evidence="8">Binds 1 Mg(2+) ion per subunit.</text>
</comment>
<keyword evidence="5 8" id="KW-0658">Purine biosynthesis</keyword>
<keyword evidence="12" id="KW-1185">Reference proteome</keyword>
<feature type="binding site" evidence="8">
    <location>
        <begin position="331"/>
        <end position="333"/>
    </location>
    <ligand>
        <name>GTP</name>
        <dbReference type="ChEBI" id="CHEBI:37565"/>
    </ligand>
</feature>
<feature type="binding site" evidence="8">
    <location>
        <position position="40"/>
    </location>
    <ligand>
        <name>Mg(2+)</name>
        <dbReference type="ChEBI" id="CHEBI:18420"/>
    </ligand>
</feature>
<dbReference type="GO" id="GO:0046040">
    <property type="term" value="P:IMP metabolic process"/>
    <property type="evidence" value="ECO:0007669"/>
    <property type="project" value="TreeGrafter"/>
</dbReference>
<comment type="subcellular location">
    <subcellularLocation>
        <location evidence="8">Cytoplasm</location>
    </subcellularLocation>
</comment>